<dbReference type="PATRIC" id="fig|93930.3.peg.1174"/>
<dbReference type="InterPro" id="IPR011903">
    <property type="entry name" value="TON_0319-like"/>
</dbReference>
<dbReference type="PANTHER" id="PTHR37170">
    <property type="entry name" value="GLUTAREDOXIN-RELATED"/>
    <property type="match status" value="1"/>
</dbReference>
<dbReference type="AlphaFoldDB" id="A0A101ERT4"/>
<accession>A0A101ERT4</accession>
<dbReference type="Gene3D" id="3.40.30.10">
    <property type="entry name" value="Glutaredoxin"/>
    <property type="match status" value="2"/>
</dbReference>
<name>A0A101ERT4_9THEM</name>
<feature type="domain" description="Thioredoxin-like fold" evidence="1">
    <location>
        <begin position="138"/>
        <end position="216"/>
    </location>
</feature>
<dbReference type="CDD" id="cd02975">
    <property type="entry name" value="PfPDO_like_N"/>
    <property type="match status" value="1"/>
</dbReference>
<evidence type="ECO:0000313" key="2">
    <source>
        <dbReference type="EMBL" id="KUK23507.1"/>
    </source>
</evidence>
<proteinExistence type="predicted"/>
<sequence>MGILSDKDIAYLKDLFGKELKRKVKIVFFKTKDKTRCQYCEITEQVLEELVSVDPKLELEIHDFDSDKEAVEKYQVEMVPATILLPEDGKDYGIRFYGVPSGHEFGTLIQDIITVSEGKPQLSEESIQKLQSLEEPIRISVFVTPTCPYCPRAVLMAHNMAMASDKIIGEMIEANEYWELSEEFGVSSVPHIVVNRDPSKFFVGAYPEKEFINEVLRLTKG</sequence>
<dbReference type="CDD" id="cd02973">
    <property type="entry name" value="TRX_GRX_like"/>
    <property type="match status" value="1"/>
</dbReference>
<dbReference type="SUPFAM" id="SSF52833">
    <property type="entry name" value="Thioredoxin-like"/>
    <property type="match status" value="2"/>
</dbReference>
<reference evidence="2 3" key="1">
    <citation type="journal article" date="2015" name="MBio">
        <title>Genome-Resolved Metagenomic Analysis Reveals Roles for Candidate Phyla and Other Microbial Community Members in Biogeochemical Transformations in Oil Reservoirs.</title>
        <authorList>
            <person name="Hu P."/>
            <person name="Tom L."/>
            <person name="Singh A."/>
            <person name="Thomas B.C."/>
            <person name="Baker B.J."/>
            <person name="Piceno Y.M."/>
            <person name="Andersen G.L."/>
            <person name="Banfield J.F."/>
        </authorList>
    </citation>
    <scope>NUCLEOTIDE SEQUENCE [LARGE SCALE GENOMIC DNA]</scope>
    <source>
        <strain evidence="2">46_26</strain>
    </source>
</reference>
<dbReference type="Proteomes" id="UP000058636">
    <property type="component" value="Unassembled WGS sequence"/>
</dbReference>
<organism evidence="2 3">
    <name type="scientific">Thermotoga petrophila</name>
    <dbReference type="NCBI Taxonomy" id="93929"/>
    <lineage>
        <taxon>Bacteria</taxon>
        <taxon>Thermotogati</taxon>
        <taxon>Thermotogota</taxon>
        <taxon>Thermotogae</taxon>
        <taxon>Thermotogales</taxon>
        <taxon>Thermotogaceae</taxon>
        <taxon>Thermotoga</taxon>
    </lineage>
</organism>
<dbReference type="Pfam" id="PF13192">
    <property type="entry name" value="Thioredoxin_3"/>
    <property type="match status" value="2"/>
</dbReference>
<evidence type="ECO:0000313" key="3">
    <source>
        <dbReference type="Proteomes" id="UP000058636"/>
    </source>
</evidence>
<dbReference type="EMBL" id="LGFG01000019">
    <property type="protein sequence ID" value="KUK23507.1"/>
    <property type="molecule type" value="Genomic_DNA"/>
</dbReference>
<dbReference type="PANTHER" id="PTHR37170:SF1">
    <property type="entry name" value="GLUTAREDOXIN-LIKE PROTEIN"/>
    <property type="match status" value="1"/>
</dbReference>
<protein>
    <submittedName>
        <fullName evidence="2">Glutaredoxin-like domain protein</fullName>
    </submittedName>
</protein>
<dbReference type="NCBIfam" id="TIGR02187">
    <property type="entry name" value="PDO_seleno_TRX"/>
    <property type="match status" value="1"/>
</dbReference>
<comment type="caution">
    <text evidence="2">The sequence shown here is derived from an EMBL/GenBank/DDBJ whole genome shotgun (WGS) entry which is preliminary data.</text>
</comment>
<gene>
    <name evidence="2" type="ORF">XD57_0391</name>
</gene>
<dbReference type="InterPro" id="IPR036249">
    <property type="entry name" value="Thioredoxin-like_sf"/>
</dbReference>
<dbReference type="PROSITE" id="PS51354">
    <property type="entry name" value="GLUTAREDOXIN_2"/>
    <property type="match status" value="1"/>
</dbReference>
<dbReference type="InterPro" id="IPR012336">
    <property type="entry name" value="Thioredoxin-like_fold"/>
</dbReference>
<feature type="domain" description="Thioredoxin-like fold" evidence="1">
    <location>
        <begin position="34"/>
        <end position="104"/>
    </location>
</feature>
<evidence type="ECO:0000259" key="1">
    <source>
        <dbReference type="Pfam" id="PF13192"/>
    </source>
</evidence>